<reference evidence="2" key="1">
    <citation type="submission" date="2017-02" db="EMBL/GenBank/DDBJ databases">
        <title>Tessaracoccus aquaemaris sp. nov., isolated from the intestine of a Korean rockfish, Sebastes schlegelii, in a marine aquaculture pond.</title>
        <authorList>
            <person name="Tak E.J."/>
            <person name="Bae J.-W."/>
        </authorList>
    </citation>
    <scope>NUCLEOTIDE SEQUENCE [LARGE SCALE GENOMIC DNA]</scope>
    <source>
        <strain evidence="2">NSG39</strain>
    </source>
</reference>
<protein>
    <submittedName>
        <fullName evidence="1">Uncharacterized protein</fullName>
    </submittedName>
</protein>
<dbReference type="Proteomes" id="UP000188145">
    <property type="component" value="Chromosome"/>
</dbReference>
<evidence type="ECO:0000313" key="1">
    <source>
        <dbReference type="EMBL" id="AQP49176.1"/>
    </source>
</evidence>
<dbReference type="EMBL" id="CP019606">
    <property type="protein sequence ID" value="AQP49176.1"/>
    <property type="molecule type" value="Genomic_DNA"/>
</dbReference>
<organism evidence="1 2">
    <name type="scientific">Tessaracoccus aquimaris</name>
    <dbReference type="NCBI Taxonomy" id="1332264"/>
    <lineage>
        <taxon>Bacteria</taxon>
        <taxon>Bacillati</taxon>
        <taxon>Actinomycetota</taxon>
        <taxon>Actinomycetes</taxon>
        <taxon>Propionibacteriales</taxon>
        <taxon>Propionibacteriaceae</taxon>
        <taxon>Tessaracoccus</taxon>
    </lineage>
</organism>
<dbReference type="AlphaFoldDB" id="A0A1Q2CST5"/>
<accession>A0A1Q2CST5</accession>
<evidence type="ECO:0000313" key="2">
    <source>
        <dbReference type="Proteomes" id="UP000188145"/>
    </source>
</evidence>
<gene>
    <name evidence="1" type="ORF">BW730_03360</name>
</gene>
<sequence>MPLAEPTDDLLVDALKGSVDAAMYWQEPDGDDLLCAIPAVRDGLARVADHLAGAPLLERWAGPMDPADQRSLVWEAQRYRQGTVDLRRWRSDALSSERRALKDRPARADANVSGNWWSCPPHELRRSTGSASDGLPLGVHLIEDALGWTEADATRLRIDPKARVLEIASADDWARLCRDHPLDVTASRRHDWYRATGRDGAWVVPDWCAVAERYDGVHLTIACYLEAATTAIPVDGDRASVIAGCDPDSTWWLNDSVVTPEGIERLRIEGD</sequence>
<keyword evidence="2" id="KW-1185">Reference proteome</keyword>
<proteinExistence type="predicted"/>
<dbReference type="KEGG" id="tes:BW730_03360"/>
<name>A0A1Q2CST5_9ACTN</name>
<dbReference type="STRING" id="1332264.BW730_03360"/>